<dbReference type="EMBL" id="JASCZI010004569">
    <property type="protein sequence ID" value="MED6117161.1"/>
    <property type="molecule type" value="Genomic_DNA"/>
</dbReference>
<dbReference type="Proteomes" id="UP001341840">
    <property type="component" value="Unassembled WGS sequence"/>
</dbReference>
<feature type="compositionally biased region" description="Basic and acidic residues" evidence="1">
    <location>
        <begin position="164"/>
        <end position="198"/>
    </location>
</feature>
<evidence type="ECO:0000313" key="2">
    <source>
        <dbReference type="EMBL" id="MED6117161.1"/>
    </source>
</evidence>
<accession>A0ABU6QZV5</accession>
<evidence type="ECO:0008006" key="4">
    <source>
        <dbReference type="Google" id="ProtNLM"/>
    </source>
</evidence>
<feature type="region of interest" description="Disordered" evidence="1">
    <location>
        <begin position="162"/>
        <end position="232"/>
    </location>
</feature>
<evidence type="ECO:0000313" key="3">
    <source>
        <dbReference type="Proteomes" id="UP001341840"/>
    </source>
</evidence>
<evidence type="ECO:0000256" key="1">
    <source>
        <dbReference type="SAM" id="MobiDB-lite"/>
    </source>
</evidence>
<sequence>MHHVDRVIRQYGGEQPIPRAPVDVTRWMNVTARGDDVWWPHRLATWYAGWMRRGTREVMVSVHAGDPCGTQEYFGWYLHAVRPDRFLSREEDLLDLRWNIPPPDIPAAAAHERDDLVMPRDEPAPRRRVAPEPRPRQAALARGKLTRRDQCRRARMLVAGAAAHLDEERTEEQQEYDRQEETGHDQYGEGVHDHHSDEAVQQDGLDDQPGVHETGQHAGDAADPRISPSTMISFSPLLQPEFQPHSQEQIGLDELFHMNACLTDEFTSIAESFRMSRAQHFYQGSEYATPPSYHAPSSYHSQSYDAHSAPLPTMPHDRSAERGPPPAADPSPPSPSWRPRHEIRPRQCGTGGHIQPQDGRQQD</sequence>
<gene>
    <name evidence="2" type="ORF">PIB30_107430</name>
</gene>
<feature type="region of interest" description="Disordered" evidence="1">
    <location>
        <begin position="293"/>
        <end position="363"/>
    </location>
</feature>
<feature type="compositionally biased region" description="Basic and acidic residues" evidence="1">
    <location>
        <begin position="110"/>
        <end position="135"/>
    </location>
</feature>
<proteinExistence type="predicted"/>
<feature type="compositionally biased region" description="Pro residues" evidence="1">
    <location>
        <begin position="323"/>
        <end position="336"/>
    </location>
</feature>
<feature type="region of interest" description="Disordered" evidence="1">
    <location>
        <begin position="105"/>
        <end position="147"/>
    </location>
</feature>
<feature type="compositionally biased region" description="Low complexity" evidence="1">
    <location>
        <begin position="293"/>
        <end position="304"/>
    </location>
</feature>
<keyword evidence="3" id="KW-1185">Reference proteome</keyword>
<name>A0ABU6QZV5_9FABA</name>
<protein>
    <recommendedName>
        <fullName evidence="4">Aminotransferase-like plant mobile domain-containing protein</fullName>
    </recommendedName>
</protein>
<comment type="caution">
    <text evidence="2">The sequence shown here is derived from an EMBL/GenBank/DDBJ whole genome shotgun (WGS) entry which is preliminary data.</text>
</comment>
<reference evidence="2 3" key="1">
    <citation type="journal article" date="2023" name="Plants (Basel)">
        <title>Bridging the Gap: Combining Genomics and Transcriptomics Approaches to Understand Stylosanthes scabra, an Orphan Legume from the Brazilian Caatinga.</title>
        <authorList>
            <person name="Ferreira-Neto J.R.C."/>
            <person name="da Silva M.D."/>
            <person name="Binneck E."/>
            <person name="de Melo N.F."/>
            <person name="da Silva R.H."/>
            <person name="de Melo A.L.T.M."/>
            <person name="Pandolfi V."/>
            <person name="Bustamante F.O."/>
            <person name="Brasileiro-Vidal A.C."/>
            <person name="Benko-Iseppon A.M."/>
        </authorList>
    </citation>
    <scope>NUCLEOTIDE SEQUENCE [LARGE SCALE GENOMIC DNA]</scope>
    <source>
        <tissue evidence="2">Leaves</tissue>
    </source>
</reference>
<organism evidence="2 3">
    <name type="scientific">Stylosanthes scabra</name>
    <dbReference type="NCBI Taxonomy" id="79078"/>
    <lineage>
        <taxon>Eukaryota</taxon>
        <taxon>Viridiplantae</taxon>
        <taxon>Streptophyta</taxon>
        <taxon>Embryophyta</taxon>
        <taxon>Tracheophyta</taxon>
        <taxon>Spermatophyta</taxon>
        <taxon>Magnoliopsida</taxon>
        <taxon>eudicotyledons</taxon>
        <taxon>Gunneridae</taxon>
        <taxon>Pentapetalae</taxon>
        <taxon>rosids</taxon>
        <taxon>fabids</taxon>
        <taxon>Fabales</taxon>
        <taxon>Fabaceae</taxon>
        <taxon>Papilionoideae</taxon>
        <taxon>50 kb inversion clade</taxon>
        <taxon>dalbergioids sensu lato</taxon>
        <taxon>Dalbergieae</taxon>
        <taxon>Pterocarpus clade</taxon>
        <taxon>Stylosanthes</taxon>
    </lineage>
</organism>